<feature type="transmembrane region" description="Helical" evidence="2">
    <location>
        <begin position="30"/>
        <end position="51"/>
    </location>
</feature>
<evidence type="ECO:0000313" key="4">
    <source>
        <dbReference type="Proteomes" id="UP001189429"/>
    </source>
</evidence>
<proteinExistence type="predicted"/>
<keyword evidence="2" id="KW-1133">Transmembrane helix</keyword>
<name>A0ABN9XRR5_9DINO</name>
<sequence>MPTAAFALALAAPLAGQARGYGIDYVLHLVYLDSFLVLFVMYLGAVGSGPLPAVKRKLNATGQIIGRGFVPLAQLAWRSSPGRAPGAVAGRENLHEAYASVPHALLLQALRPYFVDWLGVPERLSAAPQGGPRGGPGPAPPAAQGARAAYDDLWHALRKSSNDEAEDVSDRFWHEPLLLVPAGGGAEGRWCTARQAIWAAPTEAPEGWLEAARLEQLAPHYGSDAGLRELFTELLGVPVSARFVERPEEEGAEEEGALPCGRRAVGQPCWLVVAWGGR</sequence>
<evidence type="ECO:0000313" key="3">
    <source>
        <dbReference type="EMBL" id="CAK0901060.1"/>
    </source>
</evidence>
<accession>A0ABN9XRR5</accession>
<comment type="caution">
    <text evidence="3">The sequence shown here is derived from an EMBL/GenBank/DDBJ whole genome shotgun (WGS) entry which is preliminary data.</text>
</comment>
<keyword evidence="2" id="KW-0812">Transmembrane</keyword>
<feature type="non-terminal residue" evidence="3">
    <location>
        <position position="278"/>
    </location>
</feature>
<evidence type="ECO:0000256" key="2">
    <source>
        <dbReference type="SAM" id="Phobius"/>
    </source>
</evidence>
<feature type="region of interest" description="Disordered" evidence="1">
    <location>
        <begin position="126"/>
        <end position="145"/>
    </location>
</feature>
<reference evidence="3" key="1">
    <citation type="submission" date="2023-10" db="EMBL/GenBank/DDBJ databases">
        <authorList>
            <person name="Chen Y."/>
            <person name="Shah S."/>
            <person name="Dougan E. K."/>
            <person name="Thang M."/>
            <person name="Chan C."/>
        </authorList>
    </citation>
    <scope>NUCLEOTIDE SEQUENCE [LARGE SCALE GENOMIC DNA]</scope>
</reference>
<keyword evidence="2" id="KW-0472">Membrane</keyword>
<organism evidence="3 4">
    <name type="scientific">Prorocentrum cordatum</name>
    <dbReference type="NCBI Taxonomy" id="2364126"/>
    <lineage>
        <taxon>Eukaryota</taxon>
        <taxon>Sar</taxon>
        <taxon>Alveolata</taxon>
        <taxon>Dinophyceae</taxon>
        <taxon>Prorocentrales</taxon>
        <taxon>Prorocentraceae</taxon>
        <taxon>Prorocentrum</taxon>
    </lineage>
</organism>
<gene>
    <name evidence="3" type="ORF">PCOR1329_LOCUS78153</name>
</gene>
<keyword evidence="4" id="KW-1185">Reference proteome</keyword>
<dbReference type="Proteomes" id="UP001189429">
    <property type="component" value="Unassembled WGS sequence"/>
</dbReference>
<evidence type="ECO:0000256" key="1">
    <source>
        <dbReference type="SAM" id="MobiDB-lite"/>
    </source>
</evidence>
<dbReference type="EMBL" id="CAUYUJ010020873">
    <property type="protein sequence ID" value="CAK0901060.1"/>
    <property type="molecule type" value="Genomic_DNA"/>
</dbReference>
<protein>
    <submittedName>
        <fullName evidence="3">Uncharacterized protein</fullName>
    </submittedName>
</protein>